<reference evidence="2 3" key="1">
    <citation type="submission" date="2023-02" db="EMBL/GenBank/DDBJ databases">
        <title>LHISI_Scaffold_Assembly.</title>
        <authorList>
            <person name="Stuart O.P."/>
            <person name="Cleave R."/>
            <person name="Magrath M.J.L."/>
            <person name="Mikheyev A.S."/>
        </authorList>
    </citation>
    <scope>NUCLEOTIDE SEQUENCE [LARGE SCALE GENOMIC DNA]</scope>
    <source>
        <strain evidence="2">Daus_M_001</strain>
        <tissue evidence="2">Leg muscle</tissue>
    </source>
</reference>
<gene>
    <name evidence="2" type="ORF">PR048_025171</name>
</gene>
<protein>
    <submittedName>
        <fullName evidence="2">Uncharacterized protein</fullName>
    </submittedName>
</protein>
<proteinExistence type="predicted"/>
<feature type="compositionally biased region" description="Basic and acidic residues" evidence="1">
    <location>
        <begin position="73"/>
        <end position="83"/>
    </location>
</feature>
<keyword evidence="3" id="KW-1185">Reference proteome</keyword>
<organism evidence="2 3">
    <name type="scientific">Dryococelus australis</name>
    <dbReference type="NCBI Taxonomy" id="614101"/>
    <lineage>
        <taxon>Eukaryota</taxon>
        <taxon>Metazoa</taxon>
        <taxon>Ecdysozoa</taxon>
        <taxon>Arthropoda</taxon>
        <taxon>Hexapoda</taxon>
        <taxon>Insecta</taxon>
        <taxon>Pterygota</taxon>
        <taxon>Neoptera</taxon>
        <taxon>Polyneoptera</taxon>
        <taxon>Phasmatodea</taxon>
        <taxon>Verophasmatodea</taxon>
        <taxon>Anareolatae</taxon>
        <taxon>Phasmatidae</taxon>
        <taxon>Eurycanthinae</taxon>
        <taxon>Dryococelus</taxon>
    </lineage>
</organism>
<feature type="compositionally biased region" description="Polar residues" evidence="1">
    <location>
        <begin position="332"/>
        <end position="348"/>
    </location>
</feature>
<comment type="caution">
    <text evidence="2">The sequence shown here is derived from an EMBL/GenBank/DDBJ whole genome shotgun (WGS) entry which is preliminary data.</text>
</comment>
<evidence type="ECO:0000313" key="2">
    <source>
        <dbReference type="EMBL" id="KAJ8874325.1"/>
    </source>
</evidence>
<feature type="region of interest" description="Disordered" evidence="1">
    <location>
        <begin position="67"/>
        <end position="87"/>
    </location>
</feature>
<dbReference type="EMBL" id="JARBHB010000010">
    <property type="protein sequence ID" value="KAJ8874325.1"/>
    <property type="molecule type" value="Genomic_DNA"/>
</dbReference>
<name>A0ABQ9GQL7_9NEOP</name>
<accession>A0ABQ9GQL7</accession>
<feature type="region of interest" description="Disordered" evidence="1">
    <location>
        <begin position="319"/>
        <end position="357"/>
    </location>
</feature>
<evidence type="ECO:0000313" key="3">
    <source>
        <dbReference type="Proteomes" id="UP001159363"/>
    </source>
</evidence>
<dbReference type="Proteomes" id="UP001159363">
    <property type="component" value="Chromosome 9"/>
</dbReference>
<sequence>MLLAFHQGEQGSIPCGAAPRISHVGICSLYRERPISCRTTSLVGGFTRAQSFPPPLPLPLYHSGSAPRSPRFTHVDSQDHDVNGRPNLSTKLHCGKRDWGRNGEESVVAFVRDPSQQSPGVISENHVKLKSGWSDRESNPRSPECESSELSLHHLARYNKYMQVTCTVDYGWLGGWMLTWDILRRECGSHYHRVDTILIRCLLSQWKATIGPAFCKRATARVKHRVDQWLNPARENLSRCGLAVRLLASHPGKLGSIPGRVTPGFSQVGIVPDNDCDRRIFSEISRFPCPCNPLHHSHLISPSSALRTSLLRRLATYSQPAGPANKEPIAAHTNQSDTKPATRTSGGQSEDESADLKGTASTFRLRVLNCSLYREQPLTYYAVGRAQTKHGDAPKLTEPHACAYVTTSYYIGLVQQQTTSQWAPVPHTGTVNRAASYLPPPPPAVIRYLQRQGLLIGCLSPHSSKLTPCRALQTEICSSPPTKANRVQFPAESPDFRKWESCRTMPLVGGFSRGSPVSPTPSFQHRSILTSITLIGSQDLTVKSRPNLFIHSLKYVKAAVNIEVLRVDEDEASAGMKARGKREIPEKIRPPAASSGTIPICENPPRWEASSLTTTPPRPLPSIAKAYDCHTEEKMAFIPRTAVTGDSKMASLANIITGRCSRISA</sequence>
<evidence type="ECO:0000256" key="1">
    <source>
        <dbReference type="SAM" id="MobiDB-lite"/>
    </source>
</evidence>